<evidence type="ECO:0000256" key="4">
    <source>
        <dbReference type="ARBA" id="ARBA00023134"/>
    </source>
</evidence>
<dbReference type="InterPro" id="IPR027417">
    <property type="entry name" value="P-loop_NTPase"/>
</dbReference>
<evidence type="ECO:0000313" key="7">
    <source>
        <dbReference type="EMBL" id="VDK85857.1"/>
    </source>
</evidence>
<dbReference type="GO" id="GO:0045335">
    <property type="term" value="C:phagocytic vesicle"/>
    <property type="evidence" value="ECO:0007669"/>
    <property type="project" value="TreeGrafter"/>
</dbReference>
<dbReference type="InterPro" id="IPR005225">
    <property type="entry name" value="Small_GTP-bd"/>
</dbReference>
<dbReference type="AlphaFoldDB" id="A0A3P6TKZ5"/>
<dbReference type="GO" id="GO:0090385">
    <property type="term" value="P:phagosome-lysosome fusion"/>
    <property type="evidence" value="ECO:0007669"/>
    <property type="project" value="TreeGrafter"/>
</dbReference>
<keyword evidence="6" id="KW-0636">Prenylation</keyword>
<proteinExistence type="inferred from homology"/>
<dbReference type="SUPFAM" id="SSF52540">
    <property type="entry name" value="P-loop containing nucleoside triphosphate hydrolases"/>
    <property type="match status" value="1"/>
</dbReference>
<dbReference type="SMART" id="SM00174">
    <property type="entry name" value="RHO"/>
    <property type="match status" value="1"/>
</dbReference>
<dbReference type="FunFam" id="3.40.50.300:FF:000086">
    <property type="entry name" value="Ras-related small GTPase"/>
    <property type="match status" value="1"/>
</dbReference>
<dbReference type="GO" id="GO:0008333">
    <property type="term" value="P:endosome to lysosome transport"/>
    <property type="evidence" value="ECO:0007669"/>
    <property type="project" value="TreeGrafter"/>
</dbReference>
<dbReference type="Pfam" id="PF00071">
    <property type="entry name" value="Ras"/>
    <property type="match status" value="1"/>
</dbReference>
<dbReference type="SMART" id="SM00173">
    <property type="entry name" value="RAS"/>
    <property type="match status" value="1"/>
</dbReference>
<keyword evidence="5" id="KW-0449">Lipoprotein</keyword>
<dbReference type="GO" id="GO:0005525">
    <property type="term" value="F:GTP binding"/>
    <property type="evidence" value="ECO:0007669"/>
    <property type="project" value="UniProtKB-KW"/>
</dbReference>
<dbReference type="CDD" id="cd01862">
    <property type="entry name" value="Rab7"/>
    <property type="match status" value="1"/>
</dbReference>
<dbReference type="PANTHER" id="PTHR47981:SF20">
    <property type="entry name" value="RAS-RELATED PROTEIN RAB-7A"/>
    <property type="match status" value="1"/>
</dbReference>
<dbReference type="InterPro" id="IPR001806">
    <property type="entry name" value="Small_GTPase"/>
</dbReference>
<dbReference type="Gene3D" id="3.40.50.300">
    <property type="entry name" value="P-loop containing nucleotide triphosphate hydrolases"/>
    <property type="match status" value="1"/>
</dbReference>
<keyword evidence="4" id="KW-0342">GTP-binding</keyword>
<dbReference type="PROSITE" id="PS51419">
    <property type="entry name" value="RAB"/>
    <property type="match status" value="1"/>
</dbReference>
<sequence>MHSRCISWRIRKFVILCRMLEYDTCVLCQNKHPEFPRMSNVLFDSICVVVFRKFLLATFLTLAVNRKSRHFIAEVKDRLSYLMHQIPKHLPIIYLELVFTVPSIWSRYESVLSYKDKVVFLLPRLLEIKIKVPSLLSAQVRVLTFFIVSCNGNDLVALSEKTLFLGCLLEFITMSTPGGGRKKALLKVIILGDSGVGKTSLMNQYVNKKFSNQYKATIGADFLTKDISVGDRTVTMQIWDTAGQERFQSLGVAFYRGADCCVLTYDVTNASSFRSLESWRDEFLIQASPRDPEHFPFVLLGNKIDLEAKRAVGAKRAQAWCQTKNNIKYYEVSAKEAVNVEQAFIEIARDALKREAQDVQDFPEFPDQIRLDHRETAQPSSGCNC</sequence>
<evidence type="ECO:0000313" key="8">
    <source>
        <dbReference type="Proteomes" id="UP000277928"/>
    </source>
</evidence>
<organism evidence="7 8">
    <name type="scientific">Litomosoides sigmodontis</name>
    <name type="common">Filarial nematode worm</name>
    <dbReference type="NCBI Taxonomy" id="42156"/>
    <lineage>
        <taxon>Eukaryota</taxon>
        <taxon>Metazoa</taxon>
        <taxon>Ecdysozoa</taxon>
        <taxon>Nematoda</taxon>
        <taxon>Chromadorea</taxon>
        <taxon>Rhabditida</taxon>
        <taxon>Spirurina</taxon>
        <taxon>Spiruromorpha</taxon>
        <taxon>Filarioidea</taxon>
        <taxon>Onchocercidae</taxon>
        <taxon>Litomosoides</taxon>
    </lineage>
</organism>
<dbReference type="GO" id="GO:0005764">
    <property type="term" value="C:lysosome"/>
    <property type="evidence" value="ECO:0007669"/>
    <property type="project" value="TreeGrafter"/>
</dbReference>
<dbReference type="OrthoDB" id="1436450at2759"/>
<dbReference type="SMART" id="SM00175">
    <property type="entry name" value="RAB"/>
    <property type="match status" value="1"/>
</dbReference>
<evidence type="ECO:0000256" key="1">
    <source>
        <dbReference type="ARBA" id="ARBA00004414"/>
    </source>
</evidence>
<keyword evidence="3" id="KW-0547">Nucleotide-binding</keyword>
<comment type="subcellular location">
    <subcellularLocation>
        <location evidence="1">Late endosome membrane</location>
    </subcellularLocation>
</comment>
<dbReference type="GO" id="GO:0031902">
    <property type="term" value="C:late endosome membrane"/>
    <property type="evidence" value="ECO:0007669"/>
    <property type="project" value="UniProtKB-SubCell"/>
</dbReference>
<evidence type="ECO:0000256" key="2">
    <source>
        <dbReference type="ARBA" id="ARBA00006270"/>
    </source>
</evidence>
<dbReference type="STRING" id="42156.A0A3P6TKZ5"/>
<dbReference type="PROSITE" id="PS51421">
    <property type="entry name" value="RAS"/>
    <property type="match status" value="1"/>
</dbReference>
<dbReference type="PROSITE" id="PS51420">
    <property type="entry name" value="RHO"/>
    <property type="match status" value="1"/>
</dbReference>
<dbReference type="SMART" id="SM00176">
    <property type="entry name" value="RAN"/>
    <property type="match status" value="1"/>
</dbReference>
<evidence type="ECO:0000256" key="5">
    <source>
        <dbReference type="ARBA" id="ARBA00023288"/>
    </source>
</evidence>
<dbReference type="PRINTS" id="PR00449">
    <property type="entry name" value="RASTRNSFRMNG"/>
</dbReference>
<evidence type="ECO:0000256" key="6">
    <source>
        <dbReference type="ARBA" id="ARBA00023289"/>
    </source>
</evidence>
<dbReference type="NCBIfam" id="TIGR00231">
    <property type="entry name" value="small_GTP"/>
    <property type="match status" value="1"/>
</dbReference>
<reference evidence="7 8" key="1">
    <citation type="submission" date="2018-08" db="EMBL/GenBank/DDBJ databases">
        <authorList>
            <person name="Laetsch R D."/>
            <person name="Stevens L."/>
            <person name="Kumar S."/>
            <person name="Blaxter L. M."/>
        </authorList>
    </citation>
    <scope>NUCLEOTIDE SEQUENCE [LARGE SCALE GENOMIC DNA]</scope>
</reference>
<dbReference type="PANTHER" id="PTHR47981">
    <property type="entry name" value="RAB FAMILY"/>
    <property type="match status" value="1"/>
</dbReference>
<evidence type="ECO:0000256" key="3">
    <source>
        <dbReference type="ARBA" id="ARBA00022741"/>
    </source>
</evidence>
<protein>
    <submittedName>
        <fullName evidence="7">Uncharacterized protein</fullName>
    </submittedName>
</protein>
<dbReference type="Proteomes" id="UP000277928">
    <property type="component" value="Unassembled WGS sequence"/>
</dbReference>
<dbReference type="GO" id="GO:0003924">
    <property type="term" value="F:GTPase activity"/>
    <property type="evidence" value="ECO:0007669"/>
    <property type="project" value="InterPro"/>
</dbReference>
<gene>
    <name evidence="7" type="ORF">NLS_LOCUS7326</name>
</gene>
<dbReference type="EMBL" id="UYRX01000740">
    <property type="protein sequence ID" value="VDK85857.1"/>
    <property type="molecule type" value="Genomic_DNA"/>
</dbReference>
<keyword evidence="8" id="KW-1185">Reference proteome</keyword>
<comment type="similarity">
    <text evidence="2">Belongs to the small GTPase superfamily. Rab family.</text>
</comment>
<name>A0A3P6TKZ5_LITSI</name>
<accession>A0A3P6TKZ5</accession>